<sequence>MTPHLLQRFYGNDRGRVLLAPGTCLSCHSRAHPLHLMWSCPKCAALRQRALTSIGCAPVPPPPHAWACPDTIIPAEHAPELWRGLVMFLRDPMAPPLGDWVLATTRRSRPTPHSPSRTTAA</sequence>
<evidence type="ECO:0000313" key="2">
    <source>
        <dbReference type="Proteomes" id="UP000805193"/>
    </source>
</evidence>
<keyword evidence="2" id="KW-1185">Reference proteome</keyword>
<comment type="caution">
    <text evidence="1">The sequence shown here is derived from an EMBL/GenBank/DDBJ whole genome shotgun (WGS) entry which is preliminary data.</text>
</comment>
<accession>A0AC60PZ27</accession>
<name>A0AC60PZ27_IXOPE</name>
<reference evidence="1 2" key="1">
    <citation type="journal article" date="2020" name="Cell">
        <title>Large-Scale Comparative Analyses of Tick Genomes Elucidate Their Genetic Diversity and Vector Capacities.</title>
        <authorList>
            <consortium name="Tick Genome and Microbiome Consortium (TIGMIC)"/>
            <person name="Jia N."/>
            <person name="Wang J."/>
            <person name="Shi W."/>
            <person name="Du L."/>
            <person name="Sun Y."/>
            <person name="Zhan W."/>
            <person name="Jiang J.F."/>
            <person name="Wang Q."/>
            <person name="Zhang B."/>
            <person name="Ji P."/>
            <person name="Bell-Sakyi L."/>
            <person name="Cui X.M."/>
            <person name="Yuan T.T."/>
            <person name="Jiang B.G."/>
            <person name="Yang W.F."/>
            <person name="Lam T.T."/>
            <person name="Chang Q.C."/>
            <person name="Ding S.J."/>
            <person name="Wang X.J."/>
            <person name="Zhu J.G."/>
            <person name="Ruan X.D."/>
            <person name="Zhao L."/>
            <person name="Wei J.T."/>
            <person name="Ye R.Z."/>
            <person name="Que T.C."/>
            <person name="Du C.H."/>
            <person name="Zhou Y.H."/>
            <person name="Cheng J.X."/>
            <person name="Dai P.F."/>
            <person name="Guo W.B."/>
            <person name="Han X.H."/>
            <person name="Huang E.J."/>
            <person name="Li L.F."/>
            <person name="Wei W."/>
            <person name="Gao Y.C."/>
            <person name="Liu J.Z."/>
            <person name="Shao H.Z."/>
            <person name="Wang X."/>
            <person name="Wang C.C."/>
            <person name="Yang T.C."/>
            <person name="Huo Q.B."/>
            <person name="Li W."/>
            <person name="Chen H.Y."/>
            <person name="Chen S.E."/>
            <person name="Zhou L.G."/>
            <person name="Ni X.B."/>
            <person name="Tian J.H."/>
            <person name="Sheng Y."/>
            <person name="Liu T."/>
            <person name="Pan Y.S."/>
            <person name="Xia L.Y."/>
            <person name="Li J."/>
            <person name="Zhao F."/>
            <person name="Cao W.C."/>
        </authorList>
    </citation>
    <scope>NUCLEOTIDE SEQUENCE [LARGE SCALE GENOMIC DNA]</scope>
    <source>
        <strain evidence="1">Iper-2018</strain>
    </source>
</reference>
<protein>
    <submittedName>
        <fullName evidence="1">Uncharacterized protein</fullName>
    </submittedName>
</protein>
<gene>
    <name evidence="1" type="ORF">HPB47_026739</name>
</gene>
<evidence type="ECO:0000313" key="1">
    <source>
        <dbReference type="EMBL" id="KAG0426135.1"/>
    </source>
</evidence>
<organism evidence="1 2">
    <name type="scientific">Ixodes persulcatus</name>
    <name type="common">Taiga tick</name>
    <dbReference type="NCBI Taxonomy" id="34615"/>
    <lineage>
        <taxon>Eukaryota</taxon>
        <taxon>Metazoa</taxon>
        <taxon>Ecdysozoa</taxon>
        <taxon>Arthropoda</taxon>
        <taxon>Chelicerata</taxon>
        <taxon>Arachnida</taxon>
        <taxon>Acari</taxon>
        <taxon>Parasitiformes</taxon>
        <taxon>Ixodida</taxon>
        <taxon>Ixodoidea</taxon>
        <taxon>Ixodidae</taxon>
        <taxon>Ixodinae</taxon>
        <taxon>Ixodes</taxon>
    </lineage>
</organism>
<dbReference type="EMBL" id="JABSTQ010009758">
    <property type="protein sequence ID" value="KAG0426135.1"/>
    <property type="molecule type" value="Genomic_DNA"/>
</dbReference>
<proteinExistence type="predicted"/>
<dbReference type="Proteomes" id="UP000805193">
    <property type="component" value="Unassembled WGS sequence"/>
</dbReference>